<organism evidence="5 6">
    <name type="scientific">Pseudomonas oryzihabitans</name>
    <dbReference type="NCBI Taxonomy" id="47885"/>
    <lineage>
        <taxon>Bacteria</taxon>
        <taxon>Pseudomonadati</taxon>
        <taxon>Pseudomonadota</taxon>
        <taxon>Gammaproteobacteria</taxon>
        <taxon>Pseudomonadales</taxon>
        <taxon>Pseudomonadaceae</taxon>
        <taxon>Pseudomonas</taxon>
    </lineage>
</organism>
<dbReference type="Proteomes" id="UP000064137">
    <property type="component" value="Chromosome"/>
</dbReference>
<comment type="subcellular location">
    <subcellularLocation>
        <location evidence="1">Cell membrane</location>
    </subcellularLocation>
</comment>
<accession>A0A0U4WTQ8</accession>
<dbReference type="GO" id="GO:0003677">
    <property type="term" value="F:DNA binding"/>
    <property type="evidence" value="ECO:0007669"/>
    <property type="project" value="UniProtKB-KW"/>
</dbReference>
<dbReference type="InterPro" id="IPR011042">
    <property type="entry name" value="6-blade_b-propeller_TolB-like"/>
</dbReference>
<dbReference type="EMBL" id="CP013987">
    <property type="protein sequence ID" value="ALZ86211.1"/>
    <property type="molecule type" value="Genomic_DNA"/>
</dbReference>
<dbReference type="GO" id="GO:0005886">
    <property type="term" value="C:plasma membrane"/>
    <property type="evidence" value="ECO:0007669"/>
    <property type="project" value="UniProtKB-SubCell"/>
</dbReference>
<keyword evidence="3" id="KW-1003">Cell membrane</keyword>
<dbReference type="Pfam" id="PF06977">
    <property type="entry name" value="SdiA-regulated"/>
    <property type="match status" value="1"/>
</dbReference>
<proteinExistence type="inferred from homology"/>
<dbReference type="AlphaFoldDB" id="A0A0U4WTQ8"/>
<dbReference type="KEGG" id="por:APT59_19120"/>
<gene>
    <name evidence="5" type="ORF">APT59_19120</name>
</gene>
<protein>
    <submittedName>
        <fullName evidence="5">DNA-binding protein</fullName>
    </submittedName>
</protein>
<dbReference type="SUPFAM" id="SSF50956">
    <property type="entry name" value="Thermostable phytase (3-phytase)"/>
    <property type="match status" value="1"/>
</dbReference>
<evidence type="ECO:0000256" key="3">
    <source>
        <dbReference type="ARBA" id="ARBA00022475"/>
    </source>
</evidence>
<dbReference type="InterPro" id="IPR009722">
    <property type="entry name" value="YjiK/CarP"/>
</dbReference>
<comment type="similarity">
    <text evidence="2">Belongs to the YjiK family.</text>
</comment>
<sequence>MFPLFSPRTLAALLGAALLLCLTLVAQQHRLFERLWFNVQSQLQAESRQARSLWLPSYRVTVEARPIGEGITDVSALSFDPDRHTLVSVTNKPARFLELDLDGRLLRQVDLKGFSDPEAIEYIKPGVYMISEERRQRLVRVHIGTDTREVDIDDRQVSHPFSLSDVESDNRGNEGLAYDAARERFFVAKESNPVRIYEIDGLGSEAFEGLQALSLRSDPKRDRRLFVRDLSSLQFDPGTGHLLALSDQSRLVLELDDDGKPISSLSLLRGQHGLSRSVPQAEGVAMDDQGRLYVVSEPNLFYRFEKP</sequence>
<name>A0A0U4WTQ8_9PSED</name>
<reference evidence="5 6" key="1">
    <citation type="submission" date="2016-01" db="EMBL/GenBank/DDBJ databases">
        <title>Annotation of Pseudomonas oryzihabitans USDA-ARS-USMARC-56511.</title>
        <authorList>
            <person name="Harhay G.P."/>
            <person name="Harhay D.M."/>
            <person name="Smith T.P.L."/>
            <person name="Bono J.L."/>
            <person name="Heaton M.P."/>
            <person name="Clawson M.L."/>
            <person name="Chitko-Mckown C.G."/>
            <person name="Capik S.F."/>
            <person name="DeDonder K.D."/>
            <person name="Apley M.D."/>
            <person name="Lubbers B.V."/>
            <person name="White B.J."/>
            <person name="Larson R.L."/>
        </authorList>
    </citation>
    <scope>NUCLEOTIDE SEQUENCE [LARGE SCALE GENOMIC DNA]</scope>
    <source>
        <strain evidence="5 6">USDA-ARS-USMARC-56511</strain>
    </source>
</reference>
<keyword evidence="5" id="KW-0238">DNA-binding</keyword>
<evidence type="ECO:0000256" key="1">
    <source>
        <dbReference type="ARBA" id="ARBA00004236"/>
    </source>
</evidence>
<evidence type="ECO:0000313" key="6">
    <source>
        <dbReference type="Proteomes" id="UP000064137"/>
    </source>
</evidence>
<evidence type="ECO:0000256" key="2">
    <source>
        <dbReference type="ARBA" id="ARBA00009852"/>
    </source>
</evidence>
<keyword evidence="4" id="KW-0472">Membrane</keyword>
<evidence type="ECO:0000256" key="4">
    <source>
        <dbReference type="ARBA" id="ARBA00023136"/>
    </source>
</evidence>
<dbReference type="CDD" id="cd09971">
    <property type="entry name" value="SdiA-regulated"/>
    <property type="match status" value="1"/>
</dbReference>
<evidence type="ECO:0000313" key="5">
    <source>
        <dbReference type="EMBL" id="ALZ86211.1"/>
    </source>
</evidence>
<dbReference type="RefSeq" id="WP_059316313.1">
    <property type="nucleotide sequence ID" value="NZ_CP013987.1"/>
</dbReference>
<dbReference type="Gene3D" id="2.120.10.30">
    <property type="entry name" value="TolB, C-terminal domain"/>
    <property type="match status" value="1"/>
</dbReference>
<dbReference type="OrthoDB" id="6080098at2"/>